<protein>
    <submittedName>
        <fullName evidence="1">Uncharacterized protein</fullName>
    </submittedName>
</protein>
<dbReference type="Proteomes" id="UP001162483">
    <property type="component" value="Unassembled WGS sequence"/>
</dbReference>
<comment type="caution">
    <text evidence="1">The sequence shown here is derived from an EMBL/GenBank/DDBJ whole genome shotgun (WGS) entry which is preliminary data.</text>
</comment>
<evidence type="ECO:0000313" key="2">
    <source>
        <dbReference type="Proteomes" id="UP001162483"/>
    </source>
</evidence>
<feature type="non-terminal residue" evidence="1">
    <location>
        <position position="156"/>
    </location>
</feature>
<organism evidence="1 2">
    <name type="scientific">Staurois parvus</name>
    <dbReference type="NCBI Taxonomy" id="386267"/>
    <lineage>
        <taxon>Eukaryota</taxon>
        <taxon>Metazoa</taxon>
        <taxon>Chordata</taxon>
        <taxon>Craniata</taxon>
        <taxon>Vertebrata</taxon>
        <taxon>Euteleostomi</taxon>
        <taxon>Amphibia</taxon>
        <taxon>Batrachia</taxon>
        <taxon>Anura</taxon>
        <taxon>Neobatrachia</taxon>
        <taxon>Ranoidea</taxon>
        <taxon>Ranidae</taxon>
        <taxon>Staurois</taxon>
    </lineage>
</organism>
<evidence type="ECO:0000313" key="1">
    <source>
        <dbReference type="EMBL" id="CAI9605003.1"/>
    </source>
</evidence>
<sequence>MTRDCGHSTGDDQRLQTFGEGGRYLNLTGTHSHFRRVVPPPPPCSLVGHVTDPTRLQGHSQSTALLANVQWAPGCETTSCHSRVPTLKMLVPGEKTADGSRTPLDQGTGRTEERVLLHSRAERPARYSNTGIPGRPLHIRSIRRTDIFPHFLGGKK</sequence>
<name>A0ABN9G8P5_9NEOB</name>
<gene>
    <name evidence="1" type="ORF">SPARVUS_LOCUS13537775</name>
</gene>
<proteinExistence type="predicted"/>
<dbReference type="EMBL" id="CATNWA010018057">
    <property type="protein sequence ID" value="CAI9605003.1"/>
    <property type="molecule type" value="Genomic_DNA"/>
</dbReference>
<reference evidence="1" key="1">
    <citation type="submission" date="2023-05" db="EMBL/GenBank/DDBJ databases">
        <authorList>
            <person name="Stuckert A."/>
        </authorList>
    </citation>
    <scope>NUCLEOTIDE SEQUENCE</scope>
</reference>
<keyword evidence="2" id="KW-1185">Reference proteome</keyword>
<accession>A0ABN9G8P5</accession>